<dbReference type="Proteomes" id="UP001608902">
    <property type="component" value="Unassembled WGS sequence"/>
</dbReference>
<reference evidence="2 3" key="1">
    <citation type="submission" date="2024-08" db="EMBL/GenBank/DDBJ databases">
        <title>Gnathostoma spinigerum genome.</title>
        <authorList>
            <person name="Gonzalez-Bertolin B."/>
            <person name="Monzon S."/>
            <person name="Zaballos A."/>
            <person name="Jimenez P."/>
            <person name="Dekumyoy P."/>
            <person name="Varona S."/>
            <person name="Cuesta I."/>
            <person name="Sumanam S."/>
            <person name="Adisakwattana P."/>
            <person name="Gasser R.B."/>
            <person name="Hernandez-Gonzalez A."/>
            <person name="Young N.D."/>
            <person name="Perteguer M.J."/>
        </authorList>
    </citation>
    <scope>NUCLEOTIDE SEQUENCE [LARGE SCALE GENOMIC DNA]</scope>
    <source>
        <strain evidence="2">AL3</strain>
        <tissue evidence="2">Liver</tissue>
    </source>
</reference>
<dbReference type="InterPro" id="IPR008485">
    <property type="entry name" value="JAMP"/>
</dbReference>
<keyword evidence="3" id="KW-1185">Reference proteome</keyword>
<feature type="transmembrane region" description="Helical" evidence="1">
    <location>
        <begin position="65"/>
        <end position="87"/>
    </location>
</feature>
<feature type="transmembrane region" description="Helical" evidence="1">
    <location>
        <begin position="262"/>
        <end position="282"/>
    </location>
</feature>
<accession>A0ABD6EFE0</accession>
<protein>
    <recommendedName>
        <fullName evidence="4">JNK1/MAPK8-associated membrane protein</fullName>
    </recommendedName>
</protein>
<proteinExistence type="predicted"/>
<keyword evidence="1" id="KW-0812">Transmembrane</keyword>
<dbReference type="AlphaFoldDB" id="A0ABD6EFE0"/>
<feature type="transmembrane region" description="Helical" evidence="1">
    <location>
        <begin position="223"/>
        <end position="242"/>
    </location>
</feature>
<feature type="transmembrane region" description="Helical" evidence="1">
    <location>
        <begin position="167"/>
        <end position="187"/>
    </location>
</feature>
<evidence type="ECO:0000313" key="2">
    <source>
        <dbReference type="EMBL" id="MFH4976069.1"/>
    </source>
</evidence>
<evidence type="ECO:0000313" key="3">
    <source>
        <dbReference type="Proteomes" id="UP001608902"/>
    </source>
</evidence>
<feature type="transmembrane region" description="Helical" evidence="1">
    <location>
        <begin position="288"/>
        <end position="308"/>
    </location>
</feature>
<dbReference type="Pfam" id="PF05571">
    <property type="entry name" value="JAMP"/>
    <property type="match status" value="1"/>
</dbReference>
<name>A0ABD6EFE0_9BILA</name>
<dbReference type="EMBL" id="JBGFUD010001290">
    <property type="protein sequence ID" value="MFH4976069.1"/>
    <property type="molecule type" value="Genomic_DNA"/>
</dbReference>
<keyword evidence="1" id="KW-1133">Transmembrane helix</keyword>
<dbReference type="PANTHER" id="PTHR12740:SF4">
    <property type="entry name" value="JNK1_MAPK8-ASSOCIATED MEMBRANE PROTEIN"/>
    <property type="match status" value="1"/>
</dbReference>
<gene>
    <name evidence="2" type="ORF">AB6A40_002778</name>
</gene>
<keyword evidence="1" id="KW-0472">Membrane</keyword>
<sequence length="322" mass="36218">MVDDGPGSRRFSSTVRACPGFCGRTYTTSYGNSSFSECQACSWGSRSIDKVLCSPCMEPLPLYDWLYLTFVAIIPLLLHSFFIQHYASEKTGRRLQASQFICCFFECALAAFIALLAMPPRGSPILYGCPKNSLREWYPMLFNPVINHTYVLQCSHEIVFPLYSLPFIYFALCFVFLVIFRSILFATYLRHTVVSSKSYYAALYSLPNLAVIHAMMAGVIYYIFAYVALLCSLSLNAVFMALEENKPMRSMCLHMITRPRNLAALLVHMTLFGFSIFTFIVSRSSPSYGVLGLLAVLLVPLPSVFFLLTASFTNPLHVHDPA</sequence>
<dbReference type="PANTHER" id="PTHR12740">
    <property type="entry name" value="JNK1/MAPK8-ASSOCIATED MEMBRANE PROTEIN"/>
    <property type="match status" value="1"/>
</dbReference>
<evidence type="ECO:0000256" key="1">
    <source>
        <dbReference type="SAM" id="Phobius"/>
    </source>
</evidence>
<feature type="transmembrane region" description="Helical" evidence="1">
    <location>
        <begin position="99"/>
        <end position="118"/>
    </location>
</feature>
<evidence type="ECO:0008006" key="4">
    <source>
        <dbReference type="Google" id="ProtNLM"/>
    </source>
</evidence>
<comment type="caution">
    <text evidence="2">The sequence shown here is derived from an EMBL/GenBank/DDBJ whole genome shotgun (WGS) entry which is preliminary data.</text>
</comment>
<organism evidence="2 3">
    <name type="scientific">Gnathostoma spinigerum</name>
    <dbReference type="NCBI Taxonomy" id="75299"/>
    <lineage>
        <taxon>Eukaryota</taxon>
        <taxon>Metazoa</taxon>
        <taxon>Ecdysozoa</taxon>
        <taxon>Nematoda</taxon>
        <taxon>Chromadorea</taxon>
        <taxon>Rhabditida</taxon>
        <taxon>Spirurina</taxon>
        <taxon>Gnathostomatomorpha</taxon>
        <taxon>Gnathostomatoidea</taxon>
        <taxon>Gnathostomatidae</taxon>
        <taxon>Gnathostoma</taxon>
    </lineage>
</organism>